<dbReference type="SUPFAM" id="SSF51395">
    <property type="entry name" value="FMN-linked oxidoreductases"/>
    <property type="match status" value="1"/>
</dbReference>
<dbReference type="Proteomes" id="UP000050786">
    <property type="component" value="Unassembled WGS sequence"/>
</dbReference>
<evidence type="ECO:0000259" key="4">
    <source>
        <dbReference type="Pfam" id="PF00724"/>
    </source>
</evidence>
<gene>
    <name evidence="5" type="primary">nemA</name>
    <name evidence="5" type="ORF">RUM4293_01791</name>
</gene>
<dbReference type="EC" id="1.-.-.-" evidence="5"/>
<dbReference type="PANTHER" id="PTHR22893:SF91">
    <property type="entry name" value="NADPH DEHYDROGENASE 2-RELATED"/>
    <property type="match status" value="1"/>
</dbReference>
<dbReference type="InterPro" id="IPR013785">
    <property type="entry name" value="Aldolase_TIM"/>
</dbReference>
<protein>
    <submittedName>
        <fullName evidence="5">N-ethylmaleimide reductase</fullName>
        <ecNumber evidence="5">1.-.-.-</ecNumber>
    </submittedName>
</protein>
<dbReference type="InterPro" id="IPR001155">
    <property type="entry name" value="OxRdtase_FMN_N"/>
</dbReference>
<keyword evidence="3 5" id="KW-0560">Oxidoreductase</keyword>
<evidence type="ECO:0000256" key="1">
    <source>
        <dbReference type="ARBA" id="ARBA00001917"/>
    </source>
</evidence>
<proteinExistence type="inferred from homology"/>
<dbReference type="GO" id="GO:0005829">
    <property type="term" value="C:cytosol"/>
    <property type="evidence" value="ECO:0007669"/>
    <property type="project" value="UniProtKB-ARBA"/>
</dbReference>
<dbReference type="NCBIfam" id="NF007899">
    <property type="entry name" value="PRK10605.1"/>
    <property type="match status" value="1"/>
</dbReference>
<dbReference type="EMBL" id="CYPS01000032">
    <property type="protein sequence ID" value="CUH42902.1"/>
    <property type="molecule type" value="Genomic_DNA"/>
</dbReference>
<dbReference type="FunFam" id="3.20.20.70:FF:000059">
    <property type="entry name" value="N-ethylmaleimide reductase, FMN-linked"/>
    <property type="match status" value="1"/>
</dbReference>
<dbReference type="PANTHER" id="PTHR22893">
    <property type="entry name" value="NADH OXIDOREDUCTASE-RELATED"/>
    <property type="match status" value="1"/>
</dbReference>
<comment type="similarity">
    <text evidence="2">Belongs to the NADH:flavin oxidoreductase/NADH oxidase family.</text>
</comment>
<comment type="cofactor">
    <cofactor evidence="1">
        <name>FMN</name>
        <dbReference type="ChEBI" id="CHEBI:58210"/>
    </cofactor>
</comment>
<dbReference type="CDD" id="cd02933">
    <property type="entry name" value="OYE_like_FMN"/>
    <property type="match status" value="1"/>
</dbReference>
<feature type="domain" description="NADH:flavin oxidoreductase/NADH oxidase N-terminal" evidence="4">
    <location>
        <begin position="5"/>
        <end position="339"/>
    </location>
</feature>
<name>A0A0P1ENF6_9RHOB</name>
<evidence type="ECO:0000256" key="3">
    <source>
        <dbReference type="ARBA" id="ARBA00023002"/>
    </source>
</evidence>
<sequence length="368" mass="39768">MADEKLFSGIKAGAIELKNRVVMAPLTRNRARAEDDSVHELQAKYYAQRAGAGLIITEASQISPQGKGYAWTPGIYSEAQIDGWKKVTEAVHAKDGKIVIQLWHVGRISHTSLQQDGGAPVAPSAIGAKAKTFDGEQFVETSEPRALAIEEIAGIVADYRRAAENAKEAGFDGVEVHAANGYLIDQFLRDESNQREDEYGGPVENRARFLKEVMDVVVDVWGADRVGVRLSPFSDANNISDSDPQATFTHAVKLLNGYGLAYLHLVEGQTGGPRDIPEGGDLKALYELFDGAKMGNNAYDREMAVEAVETGAVDLVAFGRPFISNPDLVNRLEKGAALNELDPTTLYGGNEKGYTDYPALAEKAVAAE</sequence>
<dbReference type="InterPro" id="IPR045247">
    <property type="entry name" value="Oye-like"/>
</dbReference>
<dbReference type="GO" id="GO:0016628">
    <property type="term" value="F:oxidoreductase activity, acting on the CH-CH group of donors, NAD or NADP as acceptor"/>
    <property type="evidence" value="ECO:0007669"/>
    <property type="project" value="UniProtKB-ARBA"/>
</dbReference>
<dbReference type="Gene3D" id="3.20.20.70">
    <property type="entry name" value="Aldolase class I"/>
    <property type="match status" value="1"/>
</dbReference>
<keyword evidence="6" id="KW-1185">Reference proteome</keyword>
<dbReference type="RefSeq" id="WP_058272955.1">
    <property type="nucleotide sequence ID" value="NZ_CYPS01000032.1"/>
</dbReference>
<dbReference type="GO" id="GO:0010181">
    <property type="term" value="F:FMN binding"/>
    <property type="evidence" value="ECO:0007669"/>
    <property type="project" value="InterPro"/>
</dbReference>
<evidence type="ECO:0000313" key="6">
    <source>
        <dbReference type="Proteomes" id="UP000050786"/>
    </source>
</evidence>
<organism evidence="5 6">
    <name type="scientific">Ruegeria atlantica</name>
    <dbReference type="NCBI Taxonomy" id="81569"/>
    <lineage>
        <taxon>Bacteria</taxon>
        <taxon>Pseudomonadati</taxon>
        <taxon>Pseudomonadota</taxon>
        <taxon>Alphaproteobacteria</taxon>
        <taxon>Rhodobacterales</taxon>
        <taxon>Roseobacteraceae</taxon>
        <taxon>Ruegeria</taxon>
    </lineage>
</organism>
<evidence type="ECO:0000313" key="5">
    <source>
        <dbReference type="EMBL" id="CUH42902.1"/>
    </source>
</evidence>
<reference evidence="6" key="1">
    <citation type="submission" date="2015-09" db="EMBL/GenBank/DDBJ databases">
        <authorList>
            <person name="Rodrigo-Torres L."/>
            <person name="Arahal D.R."/>
        </authorList>
    </citation>
    <scope>NUCLEOTIDE SEQUENCE [LARGE SCALE GENOMIC DNA]</scope>
    <source>
        <strain evidence="6">CECT 4293</strain>
    </source>
</reference>
<accession>A0A0P1ENF6</accession>
<dbReference type="Pfam" id="PF00724">
    <property type="entry name" value="Oxidored_FMN"/>
    <property type="match status" value="1"/>
</dbReference>
<evidence type="ECO:0000256" key="2">
    <source>
        <dbReference type="ARBA" id="ARBA00005979"/>
    </source>
</evidence>
<dbReference type="AlphaFoldDB" id="A0A0P1ENF6"/>